<sequence>MREFRRLAVLSLLGRLLKTVEALTHGVSPAEVARYHGDTFACEEGSTKLPAAAVNDDFCDCEDGSDEPGTAACAGWPGTDDRWFYCPNAAGTPRYVYRSRVGDGVCDCCDGSDEWQRPGLCSDTCEEQGRARKARMEQRRAEMERGIQRRQAALANSEAEVKDWTAKVAVLEAEEAELLKSLEVRQETQRQKRAAVVKEAEQAGREVAPDLALEDKKVSEYAKWMEKGGEAAGTEGGSATSSEQACSGKVCISRATVPRRDLRQIKVKSGALIDFVEFVFVSGEPLVVGEGNGEEQEPFDLEPGEVLAELRGGQGGLLDRLQFVTNRGRESKAYGGSGGDDFSFKASDGKMIVGLRRAVGLAGRITHIEECLTRPLTAAEKELDEASSRVQEAERGLLAKAAEMKELRQKIEAATGAHAAYQSLNECATGQLGQYNYKICPFGEATQGHVRLGKWKGWASDARHVGLFENGERCFSGIVRSIRVHFECGEKHVIETVREPSQCVYEATMTHPAACDPKEFEESNRVLQPHEGHLEL</sequence>
<dbReference type="InterPro" id="IPR036404">
    <property type="entry name" value="Jacalin-like_lectin_dom_sf"/>
</dbReference>
<dbReference type="InterPro" id="IPR001229">
    <property type="entry name" value="Jacalin-like_lectin_dom"/>
</dbReference>
<dbReference type="InterPro" id="IPR036607">
    <property type="entry name" value="PRKCSH"/>
</dbReference>
<proteinExistence type="predicted"/>
<dbReference type="InterPro" id="IPR009011">
    <property type="entry name" value="Man6P_isomerase_rcpt-bd_dom_sf"/>
</dbReference>
<dbReference type="InterPro" id="IPR044865">
    <property type="entry name" value="MRH_dom"/>
</dbReference>
<evidence type="ECO:0000256" key="3">
    <source>
        <dbReference type="ARBA" id="ARBA00022824"/>
    </source>
</evidence>
<evidence type="ECO:0000256" key="5">
    <source>
        <dbReference type="SAM" id="Coils"/>
    </source>
</evidence>
<dbReference type="SUPFAM" id="SSF51101">
    <property type="entry name" value="Mannose-binding lectins"/>
    <property type="match status" value="1"/>
</dbReference>
<gene>
    <name evidence="9" type="ORF">SNAT2548_LOCUS951</name>
</gene>
<feature type="domain" description="MRH" evidence="8">
    <location>
        <begin position="425"/>
        <end position="517"/>
    </location>
</feature>
<evidence type="ECO:0000256" key="2">
    <source>
        <dbReference type="ARBA" id="ARBA00022729"/>
    </source>
</evidence>
<comment type="caution">
    <text evidence="9">The sequence shown here is derived from an EMBL/GenBank/DDBJ whole genome shotgun (WGS) entry which is preliminary data.</text>
</comment>
<keyword evidence="10" id="KW-1185">Reference proteome</keyword>
<dbReference type="Gene3D" id="2.70.130.10">
    <property type="entry name" value="Mannose-6-phosphate receptor binding domain"/>
    <property type="match status" value="1"/>
</dbReference>
<dbReference type="SUPFAM" id="SSF50911">
    <property type="entry name" value="Mannose 6-phosphate receptor domain"/>
    <property type="match status" value="1"/>
</dbReference>
<name>A0A812GUT1_9DINO</name>
<dbReference type="Gene3D" id="2.100.10.30">
    <property type="entry name" value="Jacalin-like lectin domain"/>
    <property type="match status" value="1"/>
</dbReference>
<keyword evidence="5" id="KW-0175">Coiled coil</keyword>
<reference evidence="9" key="1">
    <citation type="submission" date="2021-02" db="EMBL/GenBank/DDBJ databases">
        <authorList>
            <person name="Dougan E. K."/>
            <person name="Rhodes N."/>
            <person name="Thang M."/>
            <person name="Chan C."/>
        </authorList>
    </citation>
    <scope>NUCLEOTIDE SEQUENCE</scope>
</reference>
<evidence type="ECO:0000256" key="4">
    <source>
        <dbReference type="ARBA" id="ARBA00023157"/>
    </source>
</evidence>
<feature type="chain" id="PRO_5032834882" description="Glucosidase 2 subunit beta" evidence="6">
    <location>
        <begin position="23"/>
        <end position="536"/>
    </location>
</feature>
<evidence type="ECO:0000259" key="8">
    <source>
        <dbReference type="PROSITE" id="PS51914"/>
    </source>
</evidence>
<evidence type="ECO:0000313" key="10">
    <source>
        <dbReference type="Proteomes" id="UP000604046"/>
    </source>
</evidence>
<keyword evidence="4" id="KW-1015">Disulfide bond</keyword>
<dbReference type="PROSITE" id="PS51914">
    <property type="entry name" value="MRH"/>
    <property type="match status" value="1"/>
</dbReference>
<evidence type="ECO:0000256" key="6">
    <source>
        <dbReference type="SAM" id="SignalP"/>
    </source>
</evidence>
<dbReference type="EMBL" id="CAJNDS010000047">
    <property type="protein sequence ID" value="CAE6933381.1"/>
    <property type="molecule type" value="Genomic_DNA"/>
</dbReference>
<dbReference type="InterPro" id="IPR028146">
    <property type="entry name" value="PRKCSH_N"/>
</dbReference>
<feature type="signal peptide" evidence="6">
    <location>
        <begin position="1"/>
        <end position="22"/>
    </location>
</feature>
<dbReference type="PROSITE" id="PS51752">
    <property type="entry name" value="JACALIN_LECTIN"/>
    <property type="match status" value="1"/>
</dbReference>
<protein>
    <recommendedName>
        <fullName evidence="1">Glucosidase 2 subunit beta</fullName>
    </recommendedName>
</protein>
<dbReference type="InterPro" id="IPR039794">
    <property type="entry name" value="Gtb1-like"/>
</dbReference>
<dbReference type="AlphaFoldDB" id="A0A812GUT1"/>
<feature type="domain" description="Jacalin-type lectin" evidence="7">
    <location>
        <begin position="239"/>
        <end position="374"/>
    </location>
</feature>
<evidence type="ECO:0000313" key="9">
    <source>
        <dbReference type="EMBL" id="CAE6933381.1"/>
    </source>
</evidence>
<evidence type="ECO:0000256" key="1">
    <source>
        <dbReference type="ARBA" id="ARBA00022387"/>
    </source>
</evidence>
<feature type="coiled-coil region" evidence="5">
    <location>
        <begin position="376"/>
        <end position="424"/>
    </location>
</feature>
<organism evidence="9 10">
    <name type="scientific">Symbiodinium natans</name>
    <dbReference type="NCBI Taxonomy" id="878477"/>
    <lineage>
        <taxon>Eukaryota</taxon>
        <taxon>Sar</taxon>
        <taxon>Alveolata</taxon>
        <taxon>Dinophyceae</taxon>
        <taxon>Suessiales</taxon>
        <taxon>Symbiodiniaceae</taxon>
        <taxon>Symbiodinium</taxon>
    </lineage>
</organism>
<dbReference type="GO" id="GO:0006491">
    <property type="term" value="P:N-glycan processing"/>
    <property type="evidence" value="ECO:0007669"/>
    <property type="project" value="TreeGrafter"/>
</dbReference>
<dbReference type="Pfam" id="PF12999">
    <property type="entry name" value="PRKCSH-like"/>
    <property type="match status" value="1"/>
</dbReference>
<dbReference type="PANTHER" id="PTHR12630:SF1">
    <property type="entry name" value="GLUCOSIDASE 2 SUBUNIT BETA"/>
    <property type="match status" value="1"/>
</dbReference>
<dbReference type="GO" id="GO:0017177">
    <property type="term" value="C:glucosidase II complex"/>
    <property type="evidence" value="ECO:0007669"/>
    <property type="project" value="TreeGrafter"/>
</dbReference>
<evidence type="ECO:0000259" key="7">
    <source>
        <dbReference type="PROSITE" id="PS51752"/>
    </source>
</evidence>
<feature type="coiled-coil region" evidence="5">
    <location>
        <begin position="147"/>
        <end position="191"/>
    </location>
</feature>
<dbReference type="OrthoDB" id="28322at2759"/>
<dbReference type="Pfam" id="PF01419">
    <property type="entry name" value="Jacalin"/>
    <property type="match status" value="1"/>
</dbReference>
<accession>A0A812GUT1</accession>
<keyword evidence="2 6" id="KW-0732">Signal</keyword>
<keyword evidence="3" id="KW-0256">Endoplasmic reticulum</keyword>
<dbReference type="Pfam" id="PF13015">
    <property type="entry name" value="PRKCSH_1"/>
    <property type="match status" value="1"/>
</dbReference>
<dbReference type="PANTHER" id="PTHR12630">
    <property type="entry name" value="N-LINKED OLIGOSACCHARIDE PROCESSING"/>
    <property type="match status" value="1"/>
</dbReference>
<dbReference type="Proteomes" id="UP000604046">
    <property type="component" value="Unassembled WGS sequence"/>
</dbReference>